<evidence type="ECO:0000256" key="3">
    <source>
        <dbReference type="ARBA" id="ARBA00023285"/>
    </source>
</evidence>
<feature type="binding site" evidence="5">
    <location>
        <position position="172"/>
    </location>
    <ligand>
        <name>adenosylcob(III)alamin</name>
        <dbReference type="ChEBI" id="CHEBI:18408"/>
    </ligand>
</feature>
<keyword evidence="7" id="KW-1185">Reference proteome</keyword>
<comment type="similarity">
    <text evidence="5">Belongs to the EutC family.</text>
</comment>
<comment type="subunit">
    <text evidence="5">The basic unit is a heterodimer which dimerizes to form tetramers. The heterotetramers trimerize; 6 large subunits form a core ring with 6 small subunits projecting outwards.</text>
</comment>
<feature type="binding site" evidence="5">
    <location>
        <position position="201"/>
    </location>
    <ligand>
        <name>adenosylcob(III)alamin</name>
        <dbReference type="ChEBI" id="CHEBI:18408"/>
    </ligand>
</feature>
<dbReference type="HAMAP" id="MF_00601">
    <property type="entry name" value="EutC"/>
    <property type="match status" value="1"/>
</dbReference>
<evidence type="ECO:0000256" key="2">
    <source>
        <dbReference type="ARBA" id="ARBA00023239"/>
    </source>
</evidence>
<evidence type="ECO:0000256" key="1">
    <source>
        <dbReference type="ARBA" id="ARBA00022628"/>
    </source>
</evidence>
<dbReference type="PANTHER" id="PTHR39330:SF1">
    <property type="entry name" value="ETHANOLAMINE AMMONIA-LYASE SMALL SUBUNIT"/>
    <property type="match status" value="1"/>
</dbReference>
<comment type="caution">
    <text evidence="6">The sequence shown here is derived from an EMBL/GenBank/DDBJ whole genome shotgun (WGS) entry which is preliminary data.</text>
</comment>
<dbReference type="EMBL" id="MCRM02000017">
    <property type="protein sequence ID" value="PNV74199.1"/>
    <property type="molecule type" value="Genomic_DNA"/>
</dbReference>
<evidence type="ECO:0000313" key="7">
    <source>
        <dbReference type="Proteomes" id="UP000094669"/>
    </source>
</evidence>
<reference evidence="6" key="1">
    <citation type="submission" date="2018-01" db="EMBL/GenBank/DDBJ databases">
        <title>Genomic characterization of Leptospira inadai serogroup Lyme isolated from captured rat in Brazil and comparative analysis with human reference strain.</title>
        <authorList>
            <person name="Moreno L.Z."/>
            <person name="Loureiro A.P."/>
            <person name="Miraglia F."/>
            <person name="Kremer F.S."/>
            <person name="Eslabao M.R."/>
            <person name="Dellagostin O.A."/>
            <person name="Lilenbaum W."/>
            <person name="Moreno A.M."/>
        </authorList>
    </citation>
    <scope>NUCLEOTIDE SEQUENCE [LARGE SCALE GENOMIC DNA]</scope>
    <source>
        <strain evidence="6">M34/99</strain>
    </source>
</reference>
<gene>
    <name evidence="5" type="primary">eutC</name>
    <name evidence="6" type="ORF">BES34_015245</name>
</gene>
<dbReference type="PIRSF" id="PIRSF018982">
    <property type="entry name" value="EutC"/>
    <property type="match status" value="1"/>
</dbReference>
<dbReference type="EC" id="4.3.1.7" evidence="5"/>
<evidence type="ECO:0000256" key="4">
    <source>
        <dbReference type="ARBA" id="ARBA00024446"/>
    </source>
</evidence>
<dbReference type="Pfam" id="PF05985">
    <property type="entry name" value="EutC"/>
    <property type="match status" value="1"/>
</dbReference>
<dbReference type="Gene3D" id="1.10.30.40">
    <property type="entry name" value="Ethanolamine ammonia-lyase light chain (EutC), N-terminal domain"/>
    <property type="match status" value="1"/>
</dbReference>
<dbReference type="Gene3D" id="3.40.50.11240">
    <property type="entry name" value="Ethanolamine ammonia-lyase light chain (EutC)"/>
    <property type="match status" value="1"/>
</dbReference>
<sequence>MPALEDWKKMTSARIGLSRSGGSLSTKELLRFRLDHARARDAVLLEPKFGELLIELDRIGKKYEIEAVPADSRAKDRGEYLLRPDLGRSLSEPSQGELQGRKGSYDLVLVCADGLSAKAIDSNLLPFLDSLLPKLKDWKLGPLVLTRLARVAIGDEIGQCLGAKAVVVIIGERPGLSSADSLGVYLTYDPKVGKTDESRNCISNIRPGGLDFEAASVKTSYLLEEALKRKLSGVELKDEMSPSFFVKGETKQLD</sequence>
<dbReference type="RefSeq" id="WP_010417533.1">
    <property type="nucleotide sequence ID" value="NZ_MCRM02000017.1"/>
</dbReference>
<accession>A0ABX4YG21</accession>
<name>A0ABX4YG21_9LEPT</name>
<comment type="catalytic activity">
    <reaction evidence="5">
        <text>ethanolamine = acetaldehyde + NH4(+)</text>
        <dbReference type="Rhea" id="RHEA:15313"/>
        <dbReference type="ChEBI" id="CHEBI:15343"/>
        <dbReference type="ChEBI" id="CHEBI:28938"/>
        <dbReference type="ChEBI" id="CHEBI:57603"/>
        <dbReference type="EC" id="4.3.1.7"/>
    </reaction>
</comment>
<keyword evidence="1 5" id="KW-0846">Cobalamin</keyword>
<organism evidence="6 7">
    <name type="scientific">Leptospira inadai serovar Lyme</name>
    <dbReference type="NCBI Taxonomy" id="293084"/>
    <lineage>
        <taxon>Bacteria</taxon>
        <taxon>Pseudomonadati</taxon>
        <taxon>Spirochaetota</taxon>
        <taxon>Spirochaetia</taxon>
        <taxon>Leptospirales</taxon>
        <taxon>Leptospiraceae</taxon>
        <taxon>Leptospira</taxon>
    </lineage>
</organism>
<dbReference type="Proteomes" id="UP000094669">
    <property type="component" value="Unassembled WGS sequence"/>
</dbReference>
<dbReference type="NCBIfam" id="NF003971">
    <property type="entry name" value="PRK05465.1"/>
    <property type="match status" value="1"/>
</dbReference>
<dbReference type="InterPro" id="IPR042255">
    <property type="entry name" value="EutC_N"/>
</dbReference>
<comment type="function">
    <text evidence="5">Catalyzes the deamination of various vicinal amino-alcohols to oxo compounds. Allows this organism to utilize ethanolamine as the sole source of nitrogen and carbon in the presence of external vitamin B12.</text>
</comment>
<dbReference type="InterPro" id="IPR009246">
    <property type="entry name" value="EutC"/>
</dbReference>
<keyword evidence="4 5" id="KW-1283">Bacterial microcompartment</keyword>
<comment type="pathway">
    <text evidence="5">Amine and polyamine degradation; ethanolamine degradation.</text>
</comment>
<evidence type="ECO:0000256" key="5">
    <source>
        <dbReference type="HAMAP-Rule" id="MF_00601"/>
    </source>
</evidence>
<dbReference type="InterPro" id="IPR042251">
    <property type="entry name" value="EutC_C"/>
</dbReference>
<feature type="binding site" evidence="5">
    <location>
        <position position="151"/>
    </location>
    <ligand>
        <name>adenosylcob(III)alamin</name>
        <dbReference type="ChEBI" id="CHEBI:18408"/>
    </ligand>
</feature>
<evidence type="ECO:0000313" key="6">
    <source>
        <dbReference type="EMBL" id="PNV74199.1"/>
    </source>
</evidence>
<proteinExistence type="inferred from homology"/>
<comment type="cofactor">
    <cofactor evidence="5">
        <name>adenosylcob(III)alamin</name>
        <dbReference type="ChEBI" id="CHEBI:18408"/>
    </cofactor>
    <text evidence="5">Binds between the large and small subunits.</text>
</comment>
<keyword evidence="2 5" id="KW-0456">Lyase</keyword>
<protein>
    <recommendedName>
        <fullName evidence="5">Ethanolamine ammonia-lyase small subunit</fullName>
        <shortName evidence="5">EAL small subunit</shortName>
        <ecNumber evidence="5">4.3.1.7</ecNumber>
    </recommendedName>
</protein>
<keyword evidence="3 5" id="KW-0170">Cobalt</keyword>
<comment type="subcellular location">
    <subcellularLocation>
        <location evidence="5">Bacterial microcompartment</location>
    </subcellularLocation>
</comment>
<dbReference type="PANTHER" id="PTHR39330">
    <property type="entry name" value="ETHANOLAMINE AMMONIA-LYASE LIGHT CHAIN"/>
    <property type="match status" value="1"/>
</dbReference>